<evidence type="ECO:0000259" key="1">
    <source>
        <dbReference type="Pfam" id="PF07693"/>
    </source>
</evidence>
<keyword evidence="3" id="KW-1185">Reference proteome</keyword>
<dbReference type="InterPro" id="IPR052754">
    <property type="entry name" value="NTPase_KAP_P-loop"/>
</dbReference>
<dbReference type="Gene3D" id="3.40.50.300">
    <property type="entry name" value="P-loop containing nucleotide triphosphate hydrolases"/>
    <property type="match status" value="1"/>
</dbReference>
<reference evidence="2" key="2">
    <citation type="submission" date="2020-09" db="EMBL/GenBank/DDBJ databases">
        <authorList>
            <person name="Sun Q."/>
            <person name="Ohkuma M."/>
        </authorList>
    </citation>
    <scope>NUCLEOTIDE SEQUENCE</scope>
    <source>
        <strain evidence="2">JCM 19596</strain>
    </source>
</reference>
<evidence type="ECO:0000313" key="2">
    <source>
        <dbReference type="EMBL" id="GGL65380.1"/>
    </source>
</evidence>
<dbReference type="InterPro" id="IPR011646">
    <property type="entry name" value="KAP_P-loop"/>
</dbReference>
<sequence>MSGEESELRSDSALEKPEYDRLGYGDFAEDLAETVHTRIPSNEFIIGIYGQWGSGKSTILNFVEYELRQKENPPVITKFNPWWFSGQSDLIEKFFSQLSAGLDTGGEYDEIRDKLSKLADGLSRVPLSTITGIPSGKFLAWLSDTLQSENPDLEGLKEEISEGLRELDQQIVVFIDDIDRLTESEIRQMFRLVKAVADFPNITYVLAFDQEVVVEALDGEQGVGNGRAYLNKIIQLQRRVPLPAEGSLNHFFTERLEEIVQDDAVIFDETTWQSVYPRGVQPLIQTPRDVIRLINAIDTSYQALGRDANFIDIVGLEALQVFHNPTYEKIRDNPSRYTVSTRSSRSSEDEDYSELWEHLDEEERTIEPLQILLRYLFPEVKTGRLAIGLSFSRDTATYRKQRRVCHPDVFPYYFRQTVPRGELPIGEIEAILKLTDDANKFATRLRDLASQETQSDRSLAHTFLSQLPNYIGDIEDGDEVVKGLFLAGDELIETDPARNTFDDGNRGHLLQAIFQILDGRSKDESFELLHRSIQQGEAPYFATYLIGVLLQEHGEYNSDEIKQEDRTLTRDHVEELKEDVVGLIEERVSNDALLETPNVYMVLTRWAEWADSDKPTQWAQELGENREGLFTLVRAFVKEGQHRTLGAPKQTVEYLDPRDLDVFIDSAEIQRRLEAFDQDELEEDERKLRQLFHEGQELLEDGRDPGSLEAWLFESRGAD</sequence>
<comment type="caution">
    <text evidence="2">The sequence shown here is derived from an EMBL/GenBank/DDBJ whole genome shotgun (WGS) entry which is preliminary data.</text>
</comment>
<dbReference type="AlphaFoldDB" id="A0A830FKN7"/>
<dbReference type="PANTHER" id="PTHR22674">
    <property type="entry name" value="NTPASE, KAP FAMILY P-LOOP DOMAIN-CONTAINING 1"/>
    <property type="match status" value="1"/>
</dbReference>
<accession>A0A830FKN7</accession>
<dbReference type="InterPro" id="IPR027417">
    <property type="entry name" value="P-loop_NTPase"/>
</dbReference>
<reference evidence="2" key="1">
    <citation type="journal article" date="2014" name="Int. J. Syst. Evol. Microbiol.">
        <title>Complete genome sequence of Corynebacterium casei LMG S-19264T (=DSM 44701T), isolated from a smear-ripened cheese.</title>
        <authorList>
            <consortium name="US DOE Joint Genome Institute (JGI-PGF)"/>
            <person name="Walter F."/>
            <person name="Albersmeier A."/>
            <person name="Kalinowski J."/>
            <person name="Ruckert C."/>
        </authorList>
    </citation>
    <scope>NUCLEOTIDE SEQUENCE</scope>
    <source>
        <strain evidence="2">JCM 19596</strain>
    </source>
</reference>
<proteinExistence type="predicted"/>
<organism evidence="2 3">
    <name type="scientific">Halocalculus aciditolerans</name>
    <dbReference type="NCBI Taxonomy" id="1383812"/>
    <lineage>
        <taxon>Archaea</taxon>
        <taxon>Methanobacteriati</taxon>
        <taxon>Methanobacteriota</taxon>
        <taxon>Stenosarchaea group</taxon>
        <taxon>Halobacteria</taxon>
        <taxon>Halobacteriales</taxon>
        <taxon>Halobacteriaceae</taxon>
        <taxon>Halocalculus</taxon>
    </lineage>
</organism>
<dbReference type="EMBL" id="BMPG01000003">
    <property type="protein sequence ID" value="GGL65380.1"/>
    <property type="molecule type" value="Genomic_DNA"/>
</dbReference>
<dbReference type="Proteomes" id="UP000607197">
    <property type="component" value="Unassembled WGS sequence"/>
</dbReference>
<gene>
    <name evidence="2" type="ORF">GCM10009039_24050</name>
</gene>
<name>A0A830FKN7_9EURY</name>
<dbReference type="Pfam" id="PF07693">
    <property type="entry name" value="KAP_NTPase"/>
    <property type="match status" value="1"/>
</dbReference>
<dbReference type="PANTHER" id="PTHR22674:SF6">
    <property type="entry name" value="NTPASE KAP FAMILY P-LOOP DOMAIN-CONTAINING PROTEIN 1"/>
    <property type="match status" value="1"/>
</dbReference>
<dbReference type="OrthoDB" id="146963at2157"/>
<evidence type="ECO:0000313" key="3">
    <source>
        <dbReference type="Proteomes" id="UP000607197"/>
    </source>
</evidence>
<protein>
    <submittedName>
        <fullName evidence="2">NTPase</fullName>
    </submittedName>
</protein>
<dbReference type="SUPFAM" id="SSF52540">
    <property type="entry name" value="P-loop containing nucleoside triphosphate hydrolases"/>
    <property type="match status" value="1"/>
</dbReference>
<dbReference type="RefSeq" id="WP_188979260.1">
    <property type="nucleotide sequence ID" value="NZ_BMPG01000003.1"/>
</dbReference>
<feature type="domain" description="KAP NTPase" evidence="1">
    <location>
        <begin position="26"/>
        <end position="301"/>
    </location>
</feature>